<evidence type="ECO:0000313" key="1">
    <source>
        <dbReference type="EMBL" id="GAA3023554.1"/>
    </source>
</evidence>
<accession>A0ABN3YDZ2</accession>
<proteinExistence type="predicted"/>
<dbReference type="EMBL" id="BAAAVS010000001">
    <property type="protein sequence ID" value="GAA3023554.1"/>
    <property type="molecule type" value="Genomic_DNA"/>
</dbReference>
<comment type="caution">
    <text evidence="1">The sequence shown here is derived from an EMBL/GenBank/DDBJ whole genome shotgun (WGS) entry which is preliminary data.</text>
</comment>
<sequence length="153" mass="15936">MNPGARLAGADLGAVWADNTLLQSVGDDLRSRWADTVALRSRTEGIDLAGAGDDDDPLSIVAGLPERLRTDLELLDGIQEAVAAAWQGVSAVCDRLARVVGDAVADLTAEFDDDEAVGVERDDPAVGSARAGIARIDHELGRLDGELVLIGGH</sequence>
<name>A0ABN3YDZ2_9ACTN</name>
<dbReference type="RefSeq" id="WP_290703756.1">
    <property type="nucleotide sequence ID" value="NZ_BAAAVS010000001.1"/>
</dbReference>
<evidence type="ECO:0000313" key="2">
    <source>
        <dbReference type="Proteomes" id="UP001501035"/>
    </source>
</evidence>
<reference evidence="1 2" key="1">
    <citation type="journal article" date="2019" name="Int. J. Syst. Evol. Microbiol.">
        <title>The Global Catalogue of Microorganisms (GCM) 10K type strain sequencing project: providing services to taxonomists for standard genome sequencing and annotation.</title>
        <authorList>
            <consortium name="The Broad Institute Genomics Platform"/>
            <consortium name="The Broad Institute Genome Sequencing Center for Infectious Disease"/>
            <person name="Wu L."/>
            <person name="Ma J."/>
        </authorList>
    </citation>
    <scope>NUCLEOTIDE SEQUENCE [LARGE SCALE GENOMIC DNA]</scope>
    <source>
        <strain evidence="1 2">JCM 14234</strain>
    </source>
</reference>
<keyword evidence="2" id="KW-1185">Reference proteome</keyword>
<dbReference type="Proteomes" id="UP001501035">
    <property type="component" value="Unassembled WGS sequence"/>
</dbReference>
<gene>
    <name evidence="1" type="ORF">GCM10010528_02010</name>
</gene>
<organism evidence="1 2">
    <name type="scientific">Gordonia defluvii</name>
    <dbReference type="NCBI Taxonomy" id="283718"/>
    <lineage>
        <taxon>Bacteria</taxon>
        <taxon>Bacillati</taxon>
        <taxon>Actinomycetota</taxon>
        <taxon>Actinomycetes</taxon>
        <taxon>Mycobacteriales</taxon>
        <taxon>Gordoniaceae</taxon>
        <taxon>Gordonia</taxon>
    </lineage>
</organism>
<protein>
    <submittedName>
        <fullName evidence="1">Uncharacterized protein</fullName>
    </submittedName>
</protein>